<reference evidence="8" key="1">
    <citation type="submission" date="2020-06" db="EMBL/GenBank/DDBJ databases">
        <title>Draft genome sequences of strains closely related to Aspergillus parafelis and Aspergillus hiratsukae.</title>
        <authorList>
            <person name="Dos Santos R.A.C."/>
            <person name="Rivero-Menendez O."/>
            <person name="Steenwyk J.L."/>
            <person name="Mead M.E."/>
            <person name="Goldman G.H."/>
            <person name="Alastruey-Izquierdo A."/>
            <person name="Rokas A."/>
        </authorList>
    </citation>
    <scope>NUCLEOTIDE SEQUENCE</scope>
    <source>
        <strain evidence="8">CNM-CM5793</strain>
    </source>
</reference>
<evidence type="ECO:0000256" key="2">
    <source>
        <dbReference type="ARBA" id="ARBA00010139"/>
    </source>
</evidence>
<evidence type="ECO:0000256" key="5">
    <source>
        <dbReference type="ARBA" id="ARBA00022857"/>
    </source>
</evidence>
<keyword evidence="6" id="KW-0560">Oxidoreductase</keyword>
<evidence type="ECO:0000256" key="3">
    <source>
        <dbReference type="ARBA" id="ARBA00022630"/>
    </source>
</evidence>
<dbReference type="GO" id="GO:0004497">
    <property type="term" value="F:monooxygenase activity"/>
    <property type="evidence" value="ECO:0007669"/>
    <property type="project" value="UniProtKB-KW"/>
</dbReference>
<comment type="caution">
    <text evidence="8">The sequence shown here is derived from an EMBL/GenBank/DDBJ whole genome shotgun (WGS) entry which is preliminary data.</text>
</comment>
<proteinExistence type="inferred from homology"/>
<dbReference type="AlphaFoldDB" id="A0A8H6PCR9"/>
<evidence type="ECO:0000256" key="6">
    <source>
        <dbReference type="ARBA" id="ARBA00023002"/>
    </source>
</evidence>
<keyword evidence="3" id="KW-0285">Flavoprotein</keyword>
<dbReference type="OrthoDB" id="66881at2759"/>
<protein>
    <recommendedName>
        <fullName evidence="10">FAD/NAD(P)-binding domain-containing protein</fullName>
    </recommendedName>
</protein>
<keyword evidence="4" id="KW-0274">FAD</keyword>
<dbReference type="SUPFAM" id="SSF51905">
    <property type="entry name" value="FAD/NAD(P)-binding domain"/>
    <property type="match status" value="1"/>
</dbReference>
<dbReference type="InterPro" id="IPR036188">
    <property type="entry name" value="FAD/NAD-bd_sf"/>
</dbReference>
<comment type="cofactor">
    <cofactor evidence="1">
        <name>FAD</name>
        <dbReference type="ChEBI" id="CHEBI:57692"/>
    </cofactor>
</comment>
<dbReference type="Gene3D" id="3.50.50.60">
    <property type="entry name" value="FAD/NAD(P)-binding domain"/>
    <property type="match status" value="3"/>
</dbReference>
<dbReference type="PANTHER" id="PTHR43098">
    <property type="entry name" value="L-ORNITHINE N(5)-MONOOXYGENASE-RELATED"/>
    <property type="match status" value="1"/>
</dbReference>
<organism evidence="8 9">
    <name type="scientific">Aspergillus hiratsukae</name>
    <dbReference type="NCBI Taxonomy" id="1194566"/>
    <lineage>
        <taxon>Eukaryota</taxon>
        <taxon>Fungi</taxon>
        <taxon>Dikarya</taxon>
        <taxon>Ascomycota</taxon>
        <taxon>Pezizomycotina</taxon>
        <taxon>Eurotiomycetes</taxon>
        <taxon>Eurotiomycetidae</taxon>
        <taxon>Eurotiales</taxon>
        <taxon>Aspergillaceae</taxon>
        <taxon>Aspergillus</taxon>
        <taxon>Aspergillus subgen. Fumigati</taxon>
    </lineage>
</organism>
<dbReference type="Proteomes" id="UP000630445">
    <property type="component" value="Unassembled WGS sequence"/>
</dbReference>
<sequence>MGFLLSKLSRPWPDNPDHPLRTQSLDQDTIAARYEQERSKRVRGDGYAQFQQTDGAFACFQRDVAASNPIIRDPVTEHPTKVLIVGGGFAGLVTAVRLKEKQIDDFVIVERGGEFGGTWYWNQYPGVTCDVESTLYLPFLEETGYIPQERFASGPEIRAQVDRIARKWDLARHAFFQTEVTSMDWDEGRRRWHVRTGRGDHFVAQFVIVATGTLHRPKLPGLPGIDRFARPHFHSSRWDYTITGGSPTAAMTRLADKTVGVIGTGASGVQVVPLLAQAAKKVYVFQRTPSSVQMRHTQPPDARELAALKPGWQRRRMDDFARILQGELVDDAPECSALDGLNALTLKAIYGEAAAAGVTVDPDQIPELLRLADLRLMERIRALVDDTVHDRATAARLKPWYSFMCKRPAFSNGYLAAFNRPNVELVDTDGRGVDEITETAVRANKHLYEVDVLVYCTGFEFEVGANFFRRTGIELRGTQGRTLDEAWDARGGPSTLFGLHLREFPNLFHIGPAQAGVTANQLHNIYIAGEHIAEVVVAVDRLPGVQAIEPSAAAERDWGQQIEQGTRRRVEMLRACPPGYYNKEGRPEEIPPRWGPYPPGIVAWEAVLKAWRAEGSMRGMEMR</sequence>
<dbReference type="EMBL" id="JACBAD010001966">
    <property type="protein sequence ID" value="KAF7125780.1"/>
    <property type="molecule type" value="Genomic_DNA"/>
</dbReference>
<keyword evidence="7" id="KW-0503">Monooxygenase</keyword>
<name>A0A8H6PCR9_9EURO</name>
<keyword evidence="5" id="KW-0521">NADP</keyword>
<evidence type="ECO:0000256" key="7">
    <source>
        <dbReference type="ARBA" id="ARBA00023033"/>
    </source>
</evidence>
<evidence type="ECO:0000313" key="9">
    <source>
        <dbReference type="Proteomes" id="UP000630445"/>
    </source>
</evidence>
<evidence type="ECO:0008006" key="10">
    <source>
        <dbReference type="Google" id="ProtNLM"/>
    </source>
</evidence>
<evidence type="ECO:0000256" key="4">
    <source>
        <dbReference type="ARBA" id="ARBA00022827"/>
    </source>
</evidence>
<dbReference type="InterPro" id="IPR050775">
    <property type="entry name" value="FAD-binding_Monooxygenases"/>
</dbReference>
<comment type="similarity">
    <text evidence="2">Belongs to the FAD-binding monooxygenase family.</text>
</comment>
<dbReference type="PANTHER" id="PTHR43098:SF4">
    <property type="entry name" value="BLR3857 PROTEIN"/>
    <property type="match status" value="1"/>
</dbReference>
<keyword evidence="9" id="KW-1185">Reference proteome</keyword>
<gene>
    <name evidence="8" type="ORF">CNMCM5793_002073</name>
</gene>
<accession>A0A8H6PCR9</accession>
<evidence type="ECO:0000313" key="8">
    <source>
        <dbReference type="EMBL" id="KAF7125780.1"/>
    </source>
</evidence>
<evidence type="ECO:0000256" key="1">
    <source>
        <dbReference type="ARBA" id="ARBA00001974"/>
    </source>
</evidence>
<dbReference type="Pfam" id="PF13738">
    <property type="entry name" value="Pyr_redox_3"/>
    <property type="match status" value="1"/>
</dbReference>